<dbReference type="OrthoDB" id="6437623at2759"/>
<evidence type="ECO:0000313" key="5">
    <source>
        <dbReference type="EMBL" id="GBO04378.1"/>
    </source>
</evidence>
<name>A0A4Y2TYE4_ARAVE</name>
<protein>
    <submittedName>
        <fullName evidence="4">Uncharacterized protein</fullName>
    </submittedName>
</protein>
<dbReference type="EMBL" id="BGPR01031357">
    <property type="protein sequence ID" value="GBO04378.1"/>
    <property type="molecule type" value="Genomic_DNA"/>
</dbReference>
<evidence type="ECO:0000313" key="6">
    <source>
        <dbReference type="Proteomes" id="UP000499080"/>
    </source>
</evidence>
<accession>A0A4Y2TYE4</accession>
<feature type="region of interest" description="Disordered" evidence="1">
    <location>
        <begin position="25"/>
        <end position="45"/>
    </location>
</feature>
<evidence type="ECO:0000313" key="3">
    <source>
        <dbReference type="EMBL" id="GBO04374.1"/>
    </source>
</evidence>
<dbReference type="EMBL" id="BGPR01031356">
    <property type="protein sequence ID" value="GBO04377.1"/>
    <property type="molecule type" value="Genomic_DNA"/>
</dbReference>
<dbReference type="EMBL" id="BGPR01031355">
    <property type="protein sequence ID" value="GBO04374.1"/>
    <property type="molecule type" value="Genomic_DNA"/>
</dbReference>
<dbReference type="AlphaFoldDB" id="A0A4Y2TYE4"/>
<dbReference type="Proteomes" id="UP000499080">
    <property type="component" value="Unassembled WGS sequence"/>
</dbReference>
<feature type="compositionally biased region" description="Low complexity" evidence="1">
    <location>
        <begin position="25"/>
        <end position="41"/>
    </location>
</feature>
<gene>
    <name evidence="5" type="ORF">AVEN_165845_1</name>
    <name evidence="2" type="ORF">AVEN_53924_1</name>
    <name evidence="3" type="ORF">AVEN_89386_1</name>
    <name evidence="4" type="ORF">AVEN_91600_1</name>
</gene>
<comment type="caution">
    <text evidence="4">The sequence shown here is derived from an EMBL/GenBank/DDBJ whole genome shotgun (WGS) entry which is preliminary data.</text>
</comment>
<reference evidence="4 6" key="1">
    <citation type="journal article" date="2019" name="Sci. Rep.">
        <title>Orb-weaving spider Araneus ventricosus genome elucidates the spidroin gene catalogue.</title>
        <authorList>
            <person name="Kono N."/>
            <person name="Nakamura H."/>
            <person name="Ohtoshi R."/>
            <person name="Moran D.A.P."/>
            <person name="Shinohara A."/>
            <person name="Yoshida Y."/>
            <person name="Fujiwara M."/>
            <person name="Mori M."/>
            <person name="Tomita M."/>
            <person name="Arakawa K."/>
        </authorList>
    </citation>
    <scope>NUCLEOTIDE SEQUENCE [LARGE SCALE GENOMIC DNA]</scope>
</reference>
<evidence type="ECO:0000313" key="4">
    <source>
        <dbReference type="EMBL" id="GBO04377.1"/>
    </source>
</evidence>
<keyword evidence="6" id="KW-1185">Reference proteome</keyword>
<sequence length="118" mass="12551">MRHLITTAASDEWGKRSLSRFPHRASSSRSIGIARGSRSGAAGAGGYASSELREAELLCQCRAMSGSSKGGGYAIVVVETADRKLKLYGECPFFAAEISLCSSSVKRSRIGNEFGICR</sequence>
<dbReference type="EMBL" id="BGPR01031354">
    <property type="protein sequence ID" value="GBO04372.1"/>
    <property type="molecule type" value="Genomic_DNA"/>
</dbReference>
<organism evidence="4 6">
    <name type="scientific">Araneus ventricosus</name>
    <name type="common">Orbweaver spider</name>
    <name type="synonym">Epeira ventricosa</name>
    <dbReference type="NCBI Taxonomy" id="182803"/>
    <lineage>
        <taxon>Eukaryota</taxon>
        <taxon>Metazoa</taxon>
        <taxon>Ecdysozoa</taxon>
        <taxon>Arthropoda</taxon>
        <taxon>Chelicerata</taxon>
        <taxon>Arachnida</taxon>
        <taxon>Araneae</taxon>
        <taxon>Araneomorphae</taxon>
        <taxon>Entelegynae</taxon>
        <taxon>Araneoidea</taxon>
        <taxon>Araneidae</taxon>
        <taxon>Araneus</taxon>
    </lineage>
</organism>
<proteinExistence type="predicted"/>
<evidence type="ECO:0000256" key="1">
    <source>
        <dbReference type="SAM" id="MobiDB-lite"/>
    </source>
</evidence>
<evidence type="ECO:0000313" key="2">
    <source>
        <dbReference type="EMBL" id="GBO04372.1"/>
    </source>
</evidence>